<sequence length="300" mass="32167">MDYHPRTMPDRNRTALDWDDVRYAVALARHGSLSATARALGVNHATVSRRLDGLERALGRPIFDRRPDGYRPNAAGAAVLAEAEAMEAGAMALLRRLDPVEEGPVGPVRLTTARSLALGFLIDRLDGLRRRHPGIALELVLETRITSLARREAEIALRLGRPADSALVGKRVATISYRAYAAPAVAAEAASGGTPPLIGDAEGDSEAAWLAHRHPGRPIAFRCDSQMAQAAAARAGWGVALLPRFLGDPDSGLAQVALDAPPPPREIWLLIRPDLTEVPRVRAVADALAGLFHENRALFG</sequence>
<dbReference type="GO" id="GO:0043565">
    <property type="term" value="F:sequence-specific DNA binding"/>
    <property type="evidence" value="ECO:0007669"/>
    <property type="project" value="TreeGrafter"/>
</dbReference>
<evidence type="ECO:0000313" key="7">
    <source>
        <dbReference type="Proteomes" id="UP000700706"/>
    </source>
</evidence>
<dbReference type="Pfam" id="PF03466">
    <property type="entry name" value="LysR_substrate"/>
    <property type="match status" value="1"/>
</dbReference>
<dbReference type="InterPro" id="IPR036388">
    <property type="entry name" value="WH-like_DNA-bd_sf"/>
</dbReference>
<feature type="domain" description="HTH lysR-type" evidence="5">
    <location>
        <begin position="16"/>
        <end position="73"/>
    </location>
</feature>
<evidence type="ECO:0000256" key="2">
    <source>
        <dbReference type="ARBA" id="ARBA00023015"/>
    </source>
</evidence>
<dbReference type="GO" id="GO:0003700">
    <property type="term" value="F:DNA-binding transcription factor activity"/>
    <property type="evidence" value="ECO:0007669"/>
    <property type="project" value="InterPro"/>
</dbReference>
<name>A0A952FG19_9PROT</name>
<dbReference type="Gene3D" id="3.40.190.290">
    <property type="match status" value="1"/>
</dbReference>
<dbReference type="InterPro" id="IPR036390">
    <property type="entry name" value="WH_DNA-bd_sf"/>
</dbReference>
<evidence type="ECO:0000256" key="3">
    <source>
        <dbReference type="ARBA" id="ARBA00023125"/>
    </source>
</evidence>
<dbReference type="EMBL" id="JAEKLZ010000087">
    <property type="protein sequence ID" value="MBW8724243.1"/>
    <property type="molecule type" value="Genomic_DNA"/>
</dbReference>
<evidence type="ECO:0000256" key="4">
    <source>
        <dbReference type="ARBA" id="ARBA00023163"/>
    </source>
</evidence>
<dbReference type="GO" id="GO:0006351">
    <property type="term" value="P:DNA-templated transcription"/>
    <property type="evidence" value="ECO:0007669"/>
    <property type="project" value="TreeGrafter"/>
</dbReference>
<accession>A0A952FG19</accession>
<evidence type="ECO:0000256" key="1">
    <source>
        <dbReference type="ARBA" id="ARBA00009437"/>
    </source>
</evidence>
<organism evidence="6 7">
    <name type="scientific">Inquilinus limosus</name>
    <dbReference type="NCBI Taxonomy" id="171674"/>
    <lineage>
        <taxon>Bacteria</taxon>
        <taxon>Pseudomonadati</taxon>
        <taxon>Pseudomonadota</taxon>
        <taxon>Alphaproteobacteria</taxon>
        <taxon>Rhodospirillales</taxon>
        <taxon>Rhodospirillaceae</taxon>
        <taxon>Inquilinus</taxon>
    </lineage>
</organism>
<dbReference type="Gene3D" id="1.10.10.10">
    <property type="entry name" value="Winged helix-like DNA-binding domain superfamily/Winged helix DNA-binding domain"/>
    <property type="match status" value="1"/>
</dbReference>
<gene>
    <name evidence="6" type="ORF">JF625_03670</name>
</gene>
<dbReference type="InterPro" id="IPR000847">
    <property type="entry name" value="LysR_HTH_N"/>
</dbReference>
<keyword evidence="4" id="KW-0804">Transcription</keyword>
<evidence type="ECO:0000259" key="5">
    <source>
        <dbReference type="PROSITE" id="PS50931"/>
    </source>
</evidence>
<keyword evidence="2" id="KW-0805">Transcription regulation</keyword>
<keyword evidence="3" id="KW-0238">DNA-binding</keyword>
<dbReference type="PANTHER" id="PTHR30537">
    <property type="entry name" value="HTH-TYPE TRANSCRIPTIONAL REGULATOR"/>
    <property type="match status" value="1"/>
</dbReference>
<dbReference type="Pfam" id="PF00126">
    <property type="entry name" value="HTH_1"/>
    <property type="match status" value="1"/>
</dbReference>
<protein>
    <submittedName>
        <fullName evidence="6">LysR family transcriptional regulator</fullName>
    </submittedName>
</protein>
<dbReference type="SUPFAM" id="SSF53850">
    <property type="entry name" value="Periplasmic binding protein-like II"/>
    <property type="match status" value="1"/>
</dbReference>
<dbReference type="PROSITE" id="PS50931">
    <property type="entry name" value="HTH_LYSR"/>
    <property type="match status" value="1"/>
</dbReference>
<evidence type="ECO:0000313" key="6">
    <source>
        <dbReference type="EMBL" id="MBW8724243.1"/>
    </source>
</evidence>
<dbReference type="PANTHER" id="PTHR30537:SF3">
    <property type="entry name" value="TRANSCRIPTIONAL REGULATORY PROTEIN"/>
    <property type="match status" value="1"/>
</dbReference>
<dbReference type="InterPro" id="IPR058163">
    <property type="entry name" value="LysR-type_TF_proteobact-type"/>
</dbReference>
<dbReference type="InterPro" id="IPR005119">
    <property type="entry name" value="LysR_subst-bd"/>
</dbReference>
<proteinExistence type="inferred from homology"/>
<comment type="caution">
    <text evidence="6">The sequence shown here is derived from an EMBL/GenBank/DDBJ whole genome shotgun (WGS) entry which is preliminary data.</text>
</comment>
<dbReference type="AlphaFoldDB" id="A0A952FG19"/>
<comment type="similarity">
    <text evidence="1">Belongs to the LysR transcriptional regulatory family.</text>
</comment>
<dbReference type="SUPFAM" id="SSF46785">
    <property type="entry name" value="Winged helix' DNA-binding domain"/>
    <property type="match status" value="1"/>
</dbReference>
<reference evidence="6" key="1">
    <citation type="submission" date="2020-06" db="EMBL/GenBank/DDBJ databases">
        <title>Stable isotope informed genome-resolved metagenomics uncovers potential trophic interactions in rhizosphere soil.</title>
        <authorList>
            <person name="Starr E.P."/>
            <person name="Shi S."/>
            <person name="Blazewicz S.J."/>
            <person name="Koch B.J."/>
            <person name="Probst A.J."/>
            <person name="Hungate B.A."/>
            <person name="Pett-Ridge J."/>
            <person name="Firestone M.K."/>
            <person name="Banfield J.F."/>
        </authorList>
    </citation>
    <scope>NUCLEOTIDE SEQUENCE</scope>
    <source>
        <strain evidence="6">YM_69_17</strain>
    </source>
</reference>
<dbReference type="Proteomes" id="UP000700706">
    <property type="component" value="Unassembled WGS sequence"/>
</dbReference>